<dbReference type="InterPro" id="IPR045151">
    <property type="entry name" value="DCAF8"/>
</dbReference>
<gene>
    <name evidence="5" type="primary">Dcaf8</name>
    <name evidence="4" type="synonym">Best1</name>
    <name evidence="4" type="ORF">T4A_11470</name>
    <name evidence="6" type="ORF">T4C_10143</name>
    <name evidence="5" type="ORF">T4D_2493</name>
</gene>
<dbReference type="PANTHER" id="PTHR15574:SF21">
    <property type="entry name" value="DDB1- AND CUL4-ASSOCIATED FACTOR 8"/>
    <property type="match status" value="1"/>
</dbReference>
<keyword evidence="1 3" id="KW-0853">WD repeat</keyword>
<reference evidence="7 8" key="1">
    <citation type="submission" date="2015-01" db="EMBL/GenBank/DDBJ databases">
        <title>Evolution of Trichinella species and genotypes.</title>
        <authorList>
            <person name="Korhonen P.K."/>
            <person name="Edoardo P."/>
            <person name="Giuseppe L.R."/>
            <person name="Gasser R.B."/>
        </authorList>
    </citation>
    <scope>NUCLEOTIDE SEQUENCE [LARGE SCALE GENOMIC DNA]</scope>
    <source>
        <strain evidence="4">ISS13</strain>
        <strain evidence="6">ISS176</strain>
        <strain evidence="5">ISS470</strain>
    </source>
</reference>
<dbReference type="EMBL" id="JYDR01000242">
    <property type="protein sequence ID" value="KRY64977.1"/>
    <property type="molecule type" value="Genomic_DNA"/>
</dbReference>
<dbReference type="GO" id="GO:0005737">
    <property type="term" value="C:cytoplasm"/>
    <property type="evidence" value="ECO:0007669"/>
    <property type="project" value="TreeGrafter"/>
</dbReference>
<dbReference type="Pfam" id="PF00400">
    <property type="entry name" value="WD40"/>
    <property type="match status" value="1"/>
</dbReference>
<evidence type="ECO:0000313" key="4">
    <source>
        <dbReference type="EMBL" id="KRY64977.1"/>
    </source>
</evidence>
<evidence type="ECO:0000256" key="1">
    <source>
        <dbReference type="ARBA" id="ARBA00022574"/>
    </source>
</evidence>
<organism evidence="5 9">
    <name type="scientific">Trichinella pseudospiralis</name>
    <name type="common">Parasitic roundworm</name>
    <dbReference type="NCBI Taxonomy" id="6337"/>
    <lineage>
        <taxon>Eukaryota</taxon>
        <taxon>Metazoa</taxon>
        <taxon>Ecdysozoa</taxon>
        <taxon>Nematoda</taxon>
        <taxon>Enoplea</taxon>
        <taxon>Dorylaimia</taxon>
        <taxon>Trichinellida</taxon>
        <taxon>Trichinellidae</taxon>
        <taxon>Trichinella</taxon>
    </lineage>
</organism>
<dbReference type="Gene3D" id="2.130.10.10">
    <property type="entry name" value="YVTN repeat-like/Quinoprotein amine dehydrogenase"/>
    <property type="match status" value="1"/>
</dbReference>
<feature type="non-terminal residue" evidence="5">
    <location>
        <position position="560"/>
    </location>
</feature>
<dbReference type="EMBL" id="JYDV01000007">
    <property type="protein sequence ID" value="KRZ44123.1"/>
    <property type="molecule type" value="Genomic_DNA"/>
</dbReference>
<evidence type="ECO:0000256" key="3">
    <source>
        <dbReference type="PROSITE-ProRule" id="PRU00221"/>
    </source>
</evidence>
<accession>A0A0V1FG26</accession>
<dbReference type="PANTHER" id="PTHR15574">
    <property type="entry name" value="WD REPEAT DOMAIN-CONTAINING FAMILY"/>
    <property type="match status" value="1"/>
</dbReference>
<dbReference type="GO" id="GO:0080008">
    <property type="term" value="C:Cul4-RING E3 ubiquitin ligase complex"/>
    <property type="evidence" value="ECO:0007669"/>
    <property type="project" value="TreeGrafter"/>
</dbReference>
<comment type="caution">
    <text evidence="5">The sequence shown here is derived from an EMBL/GenBank/DDBJ whole genome shotgun (WGS) entry which is preliminary data.</text>
</comment>
<dbReference type="Proteomes" id="UP000054826">
    <property type="component" value="Unassembled WGS sequence"/>
</dbReference>
<evidence type="ECO:0000256" key="2">
    <source>
        <dbReference type="ARBA" id="ARBA00022737"/>
    </source>
</evidence>
<dbReference type="InterPro" id="IPR036322">
    <property type="entry name" value="WD40_repeat_dom_sf"/>
</dbReference>
<keyword evidence="9" id="KW-1185">Reference proteome</keyword>
<evidence type="ECO:0000313" key="6">
    <source>
        <dbReference type="EMBL" id="KRZ44123.1"/>
    </source>
</evidence>
<proteinExistence type="predicted"/>
<feature type="repeat" description="WD" evidence="3">
    <location>
        <begin position="160"/>
        <end position="192"/>
    </location>
</feature>
<evidence type="ECO:0000313" key="5">
    <source>
        <dbReference type="EMBL" id="KRY85019.1"/>
    </source>
</evidence>
<evidence type="ECO:0000313" key="7">
    <source>
        <dbReference type="Proteomes" id="UP000054632"/>
    </source>
</evidence>
<dbReference type="SMART" id="SM00320">
    <property type="entry name" value="WD40"/>
    <property type="match status" value="7"/>
</dbReference>
<dbReference type="AlphaFoldDB" id="A0A0V1FG26"/>
<name>A0A0V1FG26_TRIPS</name>
<sequence>LVIVFEFLIRCQKMIGNGGDSSENESEINEDELQRLLNCYPNQEQENVESSDNLSVTASEMSFLSESFWSSDDNGDMESDMSFSLWDDSVELEVLAPPAESETSEQEAVQWEYPRSNWNVWRAWKERQNGLKANMSSDWFGYKAMGSLHFVRRLTAVNTLEAHDGCVNCLSFDPTGRLLVSGSDDCRLVLWDWALGKPSVTVPSGHTHNIFQAKFTSGLDDGGIVTSAYDGQVRFVKVAPDGSVSISKRLVLHEEAAHSVCMVSHNPNVILSCGSDGYVFETDLREDETKRLFCTSDVHGISYPLYSIAAHPRKPEEFAIAGLSNYVLFFDRRRISDSPCAERRYRQEADAESDNIVTSIVYSHDGLELLASYSGLSAHLFDTSHSDYAAPIKSYFGYRNFQTVKGINFYGPSSEFIMSGSDCGHIFFWDKNSEKLVNVLLGEERGVFFVLLVQVNALVSHPHCSVLATGGLEPVVKLWAPVGGMANMNARYVQRVLRSNARYRYRRNIMFTARGQIPSETGATTERVVRFRPPAIIREEDIEVPEWRRNGDFPPECHMS</sequence>
<dbReference type="Proteomes" id="UP000054632">
    <property type="component" value="Unassembled WGS sequence"/>
</dbReference>
<dbReference type="OrthoDB" id="4869960at2759"/>
<feature type="non-terminal residue" evidence="5">
    <location>
        <position position="1"/>
    </location>
</feature>
<dbReference type="PROSITE" id="PS50294">
    <property type="entry name" value="WD_REPEATS_REGION"/>
    <property type="match status" value="1"/>
</dbReference>
<dbReference type="EMBL" id="JYDT01000100">
    <property type="protein sequence ID" value="KRY85019.1"/>
    <property type="molecule type" value="Genomic_DNA"/>
</dbReference>
<dbReference type="Proteomes" id="UP000054995">
    <property type="component" value="Unassembled WGS sequence"/>
</dbReference>
<evidence type="ECO:0000313" key="9">
    <source>
        <dbReference type="Proteomes" id="UP000054995"/>
    </source>
</evidence>
<protein>
    <submittedName>
        <fullName evidence="5">DDB1-and CUL4-associated factor 8</fullName>
    </submittedName>
</protein>
<dbReference type="InterPro" id="IPR015943">
    <property type="entry name" value="WD40/YVTN_repeat-like_dom_sf"/>
</dbReference>
<dbReference type="SUPFAM" id="SSF50978">
    <property type="entry name" value="WD40 repeat-like"/>
    <property type="match status" value="1"/>
</dbReference>
<keyword evidence="2" id="KW-0677">Repeat</keyword>
<dbReference type="InterPro" id="IPR001680">
    <property type="entry name" value="WD40_rpt"/>
</dbReference>
<dbReference type="PROSITE" id="PS50082">
    <property type="entry name" value="WD_REPEATS_2"/>
    <property type="match status" value="1"/>
</dbReference>
<evidence type="ECO:0000313" key="8">
    <source>
        <dbReference type="Proteomes" id="UP000054826"/>
    </source>
</evidence>